<dbReference type="EMBL" id="CABEEZ010000056">
    <property type="protein sequence ID" value="VTR28391.1"/>
    <property type="molecule type" value="Genomic_DNA"/>
</dbReference>
<organism evidence="1">
    <name type="scientific">Serratia fonticola</name>
    <dbReference type="NCBI Taxonomy" id="47917"/>
    <lineage>
        <taxon>Bacteria</taxon>
        <taxon>Pseudomonadati</taxon>
        <taxon>Pseudomonadota</taxon>
        <taxon>Gammaproteobacteria</taxon>
        <taxon>Enterobacterales</taxon>
        <taxon>Yersiniaceae</taxon>
        <taxon>Serratia</taxon>
    </lineage>
</organism>
<proteinExistence type="predicted"/>
<evidence type="ECO:0000313" key="1">
    <source>
        <dbReference type="EMBL" id="VTR28391.1"/>
    </source>
</evidence>
<dbReference type="GO" id="GO:0008233">
    <property type="term" value="F:peptidase activity"/>
    <property type="evidence" value="ECO:0007669"/>
    <property type="project" value="UniProtKB-KW"/>
</dbReference>
<keyword evidence="1" id="KW-0378">Hydrolase</keyword>
<keyword evidence="1" id="KW-0645">Protease</keyword>
<accession>A0A4U9UGI8</accession>
<reference evidence="1" key="1">
    <citation type="submission" date="2019-05" db="EMBL/GenBank/DDBJ databases">
        <authorList>
            <consortium name="Pathogen Informatics"/>
        </authorList>
    </citation>
    <scope>NUCLEOTIDE SEQUENCE [LARGE SCALE GENOMIC DNA]</scope>
    <source>
        <strain evidence="1">NCTC12965</strain>
    </source>
</reference>
<name>A0A4U9UGI8_SERFO</name>
<dbReference type="AlphaFoldDB" id="A0A4U9UGI8"/>
<sequence length="47" mass="5322">MSPEDRSVPYQLNGYRYQESIDAGKEFAVYQRQAVADSSAWQTFAGC</sequence>
<dbReference type="GO" id="GO:0006508">
    <property type="term" value="P:proteolysis"/>
    <property type="evidence" value="ECO:0007669"/>
    <property type="project" value="UniProtKB-KW"/>
</dbReference>
<gene>
    <name evidence="1" type="ORF">NCTC12965_02719</name>
</gene>
<protein>
    <submittedName>
        <fullName evidence="1">Protease 2</fullName>
    </submittedName>
</protein>